<dbReference type="InterPro" id="IPR010699">
    <property type="entry name" value="DUF1275"/>
</dbReference>
<dbReference type="Pfam" id="PF06912">
    <property type="entry name" value="DUF1275"/>
    <property type="match status" value="1"/>
</dbReference>
<proteinExistence type="predicted"/>
<dbReference type="RefSeq" id="WP_378166550.1">
    <property type="nucleotide sequence ID" value="NZ_JBHSBU010000001.1"/>
</dbReference>
<keyword evidence="1" id="KW-0472">Membrane</keyword>
<dbReference type="PANTHER" id="PTHR37314:SF4">
    <property type="entry name" value="UPF0700 TRANSMEMBRANE PROTEIN YOAK"/>
    <property type="match status" value="1"/>
</dbReference>
<keyword evidence="1" id="KW-1133">Transmembrane helix</keyword>
<dbReference type="Proteomes" id="UP001595791">
    <property type="component" value="Unassembled WGS sequence"/>
</dbReference>
<sequence length="251" mass="26893">MPIEYLRQFSGEQRSVAADRRLGRSLACIAGAVNAGGFLAIGAYTSHMTGMASAFADQMALGHFPAALAALAALLAFVLGAISSTLLLNWGRRRGLRSRYALALLLEALLLLLFGLLGAALARFTALLAPATVLLLCYIMGLQNAMITKLSRAEIRTTHLTGMLTDIGIELGRLLFQRSVGPESVQVDTAKLALHLSLVGSFCGGALIGAWAFQRVGYIATLPLACWLGLLASVPVADDIRQGWRQWRDRR</sequence>
<gene>
    <name evidence="2" type="ORF">ACFOW7_17075</name>
</gene>
<feature type="transmembrane region" description="Helical" evidence="1">
    <location>
        <begin position="192"/>
        <end position="212"/>
    </location>
</feature>
<organism evidence="2 3">
    <name type="scientific">Chitinimonas lacunae</name>
    <dbReference type="NCBI Taxonomy" id="1963018"/>
    <lineage>
        <taxon>Bacteria</taxon>
        <taxon>Pseudomonadati</taxon>
        <taxon>Pseudomonadota</taxon>
        <taxon>Betaproteobacteria</taxon>
        <taxon>Neisseriales</taxon>
        <taxon>Chitinibacteraceae</taxon>
        <taxon>Chitinimonas</taxon>
    </lineage>
</organism>
<evidence type="ECO:0000313" key="3">
    <source>
        <dbReference type="Proteomes" id="UP001595791"/>
    </source>
</evidence>
<evidence type="ECO:0000313" key="2">
    <source>
        <dbReference type="EMBL" id="MFC4161051.1"/>
    </source>
</evidence>
<feature type="transmembrane region" description="Helical" evidence="1">
    <location>
        <begin position="64"/>
        <end position="88"/>
    </location>
</feature>
<accession>A0ABV8MVB1</accession>
<dbReference type="PANTHER" id="PTHR37314">
    <property type="entry name" value="SLR0142 PROTEIN"/>
    <property type="match status" value="1"/>
</dbReference>
<keyword evidence="3" id="KW-1185">Reference proteome</keyword>
<feature type="transmembrane region" description="Helical" evidence="1">
    <location>
        <begin position="100"/>
        <end position="121"/>
    </location>
</feature>
<comment type="caution">
    <text evidence="2">The sequence shown here is derived from an EMBL/GenBank/DDBJ whole genome shotgun (WGS) entry which is preliminary data.</text>
</comment>
<feature type="transmembrane region" description="Helical" evidence="1">
    <location>
        <begin position="21"/>
        <end position="44"/>
    </location>
</feature>
<feature type="transmembrane region" description="Helical" evidence="1">
    <location>
        <begin position="127"/>
        <end position="147"/>
    </location>
</feature>
<name>A0ABV8MVB1_9NEIS</name>
<protein>
    <submittedName>
        <fullName evidence="2">YoaK family protein</fullName>
    </submittedName>
</protein>
<reference evidence="3" key="1">
    <citation type="journal article" date="2019" name="Int. J. Syst. Evol. Microbiol.">
        <title>The Global Catalogue of Microorganisms (GCM) 10K type strain sequencing project: providing services to taxonomists for standard genome sequencing and annotation.</title>
        <authorList>
            <consortium name="The Broad Institute Genomics Platform"/>
            <consortium name="The Broad Institute Genome Sequencing Center for Infectious Disease"/>
            <person name="Wu L."/>
            <person name="Ma J."/>
        </authorList>
    </citation>
    <scope>NUCLEOTIDE SEQUENCE [LARGE SCALE GENOMIC DNA]</scope>
    <source>
        <strain evidence="3">LMG 29894</strain>
    </source>
</reference>
<keyword evidence="1" id="KW-0812">Transmembrane</keyword>
<feature type="transmembrane region" description="Helical" evidence="1">
    <location>
        <begin position="218"/>
        <end position="237"/>
    </location>
</feature>
<dbReference type="EMBL" id="JBHSBU010000001">
    <property type="protein sequence ID" value="MFC4161051.1"/>
    <property type="molecule type" value="Genomic_DNA"/>
</dbReference>
<evidence type="ECO:0000256" key="1">
    <source>
        <dbReference type="SAM" id="Phobius"/>
    </source>
</evidence>